<reference evidence="2 3" key="1">
    <citation type="submission" date="2023-01" db="EMBL/GenBank/DDBJ databases">
        <title>Novel diversity within Roseofilum (Cyanobacteria; Desertifilaceae) from marine benthic mats with descriptions of four novel species.</title>
        <authorList>
            <person name="Wang Y."/>
            <person name="Berthold D.E."/>
            <person name="Hu J."/>
            <person name="Lefler F.W."/>
            <person name="Laughinghouse H.D. IV."/>
        </authorList>
    </citation>
    <scope>NUCLEOTIDE SEQUENCE [LARGE SCALE GENOMIC DNA]</scope>
    <source>
        <strain evidence="2 3">BLCC-M91</strain>
    </source>
</reference>
<proteinExistence type="predicted"/>
<dbReference type="EMBL" id="JAQPOK010000086">
    <property type="protein sequence ID" value="MDJ1179456.1"/>
    <property type="molecule type" value="Genomic_DNA"/>
</dbReference>
<dbReference type="RefSeq" id="WP_283762761.1">
    <property type="nucleotide sequence ID" value="NZ_JAQPOK010000086.1"/>
</dbReference>
<protein>
    <submittedName>
        <fullName evidence="2">Glycosyltransferase family 2 protein</fullName>
    </submittedName>
</protein>
<dbReference type="Gene3D" id="3.90.550.10">
    <property type="entry name" value="Spore Coat Polysaccharide Biosynthesis Protein SpsA, Chain A"/>
    <property type="match status" value="1"/>
</dbReference>
<dbReference type="InterPro" id="IPR001173">
    <property type="entry name" value="Glyco_trans_2-like"/>
</dbReference>
<comment type="caution">
    <text evidence="2">The sequence shown here is derived from an EMBL/GenBank/DDBJ whole genome shotgun (WGS) entry which is preliminary data.</text>
</comment>
<keyword evidence="3" id="KW-1185">Reference proteome</keyword>
<sequence>MSTEEVKISVALITRNRPDSLDRCLASVRSQSLQPYEIVVSDDSDDEFMEPTEVIAKTWDCQYIRGPRRGLQANRNCAHAACTGTHIRTMDDDHQFPEDHFKTVQEVVETDPSSVWLIGEYSTSPTESSQIQLPGEVQPRGFRKPIVNFDRCFAISDGSAIYPKSIIDKHKFIEKYQYAGELEFGARLQALGYRIRYSPKTYVIHAGGVSHNSKIVKNSSFIGSYLTYAVYQKHLCKSLECLSYFFSLSVIGSFKREQDNFNIWDFWTTLKEGQYYGELFRLKKYDRII</sequence>
<accession>A0ABT7BJT8</accession>
<name>A0ABT7BJT8_9CYAN</name>
<feature type="domain" description="Glycosyltransferase 2-like" evidence="1">
    <location>
        <begin position="9"/>
        <end position="168"/>
    </location>
</feature>
<dbReference type="Pfam" id="PF00535">
    <property type="entry name" value="Glycos_transf_2"/>
    <property type="match status" value="1"/>
</dbReference>
<dbReference type="PANTHER" id="PTHR22916:SF3">
    <property type="entry name" value="UDP-GLCNAC:BETAGAL BETA-1,3-N-ACETYLGLUCOSAMINYLTRANSFERASE-LIKE PROTEIN 1"/>
    <property type="match status" value="1"/>
</dbReference>
<dbReference type="InterPro" id="IPR029044">
    <property type="entry name" value="Nucleotide-diphossugar_trans"/>
</dbReference>
<evidence type="ECO:0000313" key="3">
    <source>
        <dbReference type="Proteomes" id="UP001231370"/>
    </source>
</evidence>
<dbReference type="PANTHER" id="PTHR22916">
    <property type="entry name" value="GLYCOSYLTRANSFERASE"/>
    <property type="match status" value="1"/>
</dbReference>
<evidence type="ECO:0000259" key="1">
    <source>
        <dbReference type="Pfam" id="PF00535"/>
    </source>
</evidence>
<dbReference type="CDD" id="cd00761">
    <property type="entry name" value="Glyco_tranf_GTA_type"/>
    <property type="match status" value="1"/>
</dbReference>
<dbReference type="SUPFAM" id="SSF53448">
    <property type="entry name" value="Nucleotide-diphospho-sugar transferases"/>
    <property type="match status" value="1"/>
</dbReference>
<dbReference type="Proteomes" id="UP001231370">
    <property type="component" value="Unassembled WGS sequence"/>
</dbReference>
<gene>
    <name evidence="2" type="ORF">PJF56_11335</name>
</gene>
<organism evidence="2 3">
    <name type="scientific">Roseofilum halophilum BLCC-M91</name>
    <dbReference type="NCBI Taxonomy" id="3022259"/>
    <lineage>
        <taxon>Bacteria</taxon>
        <taxon>Bacillati</taxon>
        <taxon>Cyanobacteriota</taxon>
        <taxon>Cyanophyceae</taxon>
        <taxon>Desertifilales</taxon>
        <taxon>Desertifilaceae</taxon>
        <taxon>Roseofilum</taxon>
        <taxon>Roseofilum halophilum</taxon>
    </lineage>
</organism>
<evidence type="ECO:0000313" key="2">
    <source>
        <dbReference type="EMBL" id="MDJ1179456.1"/>
    </source>
</evidence>